<dbReference type="SUPFAM" id="SSF117839">
    <property type="entry name" value="WWE domain"/>
    <property type="match status" value="1"/>
</dbReference>
<comment type="similarity">
    <text evidence="3">Belongs to the ARTD/PARP family.</text>
</comment>
<evidence type="ECO:0000256" key="4">
    <source>
        <dbReference type="SAM" id="Coils"/>
    </source>
</evidence>
<proteinExistence type="inferred from homology"/>
<dbReference type="Gene3D" id="3.90.228.10">
    <property type="match status" value="1"/>
</dbReference>
<organism evidence="7 8">
    <name type="scientific">Durusdinium trenchii</name>
    <dbReference type="NCBI Taxonomy" id="1381693"/>
    <lineage>
        <taxon>Eukaryota</taxon>
        <taxon>Sar</taxon>
        <taxon>Alveolata</taxon>
        <taxon>Dinophyceae</taxon>
        <taxon>Suessiales</taxon>
        <taxon>Symbiodiniaceae</taxon>
        <taxon>Durusdinium</taxon>
    </lineage>
</organism>
<feature type="domain" description="WWE" evidence="6">
    <location>
        <begin position="209"/>
        <end position="292"/>
    </location>
</feature>
<evidence type="ECO:0000256" key="5">
    <source>
        <dbReference type="SAM" id="MobiDB-lite"/>
    </source>
</evidence>
<dbReference type="SUPFAM" id="SSF56399">
    <property type="entry name" value="ADP-ribosylation"/>
    <property type="match status" value="1"/>
</dbReference>
<protein>
    <recommendedName>
        <fullName evidence="6">WWE domain-containing protein</fullName>
    </recommendedName>
</protein>
<dbReference type="Gene3D" id="3.30.720.50">
    <property type="match status" value="1"/>
</dbReference>
<dbReference type="InterPro" id="IPR004170">
    <property type="entry name" value="WWE_dom"/>
</dbReference>
<dbReference type="PROSITE" id="PS50918">
    <property type="entry name" value="WWE"/>
    <property type="match status" value="1"/>
</dbReference>
<keyword evidence="4" id="KW-0175">Coiled coil</keyword>
<dbReference type="InterPro" id="IPR037197">
    <property type="entry name" value="WWE_dom_sf"/>
</dbReference>
<evidence type="ECO:0000313" key="7">
    <source>
        <dbReference type="EMBL" id="CAK9087350.1"/>
    </source>
</evidence>
<dbReference type="InterPro" id="IPR051712">
    <property type="entry name" value="ARTD-AVP"/>
</dbReference>
<feature type="compositionally biased region" description="Basic and acidic residues" evidence="5">
    <location>
        <begin position="1"/>
        <end position="12"/>
    </location>
</feature>
<evidence type="ECO:0000256" key="1">
    <source>
        <dbReference type="ARBA" id="ARBA00004123"/>
    </source>
</evidence>
<sequence>MAAHEAENERPVKAAKLTDPSESSSGAALQHKWPDIAPWAPGEIILLQVTGCSNLLVSKVIQGTYKSVGSNQDKPVYEKMGDTIASLGSLRPCIYYSDQGSDRAWCLGSNVEAGIVWFFNPNLAIENPLEPPTDGWRLPNGPQDRRLRIMTIGQYSNITELVDALSQAQENSRQCEKLLAVEREKLQDAEKKIQEMQEEKEQLSAHLEEQRRVSSIAGSNAACWKYLENGNWHAVPPEANDQMHQAYLAYLRNPSPYNRYVTINSAGVARYIDFQTMKQVRLDTKMVRKIQIFPGVPAQWVTTPARLLQQTDELKSFFVKVTDPHIQDTVREILRFTGHGQDSSQICSLLCNAEVKSVHRVENWRLWQGYKLRREALRKEHASYNVLVAPAALDLDAFDAGHGKVMTSNQKVFDCGEALAADVDEKILLHGTSRENANSIAVNGFDHRTCDRGMYGKW</sequence>
<evidence type="ECO:0000259" key="6">
    <source>
        <dbReference type="PROSITE" id="PS50918"/>
    </source>
</evidence>
<comment type="caution">
    <text evidence="7">The sequence shown here is derived from an EMBL/GenBank/DDBJ whole genome shotgun (WGS) entry which is preliminary data.</text>
</comment>
<reference evidence="7 8" key="1">
    <citation type="submission" date="2024-02" db="EMBL/GenBank/DDBJ databases">
        <authorList>
            <person name="Chen Y."/>
            <person name="Shah S."/>
            <person name="Dougan E. K."/>
            <person name="Thang M."/>
            <person name="Chan C."/>
        </authorList>
    </citation>
    <scope>NUCLEOTIDE SEQUENCE [LARGE SCALE GENOMIC DNA]</scope>
</reference>
<evidence type="ECO:0000256" key="3">
    <source>
        <dbReference type="ARBA" id="ARBA00024347"/>
    </source>
</evidence>
<keyword evidence="2" id="KW-0539">Nucleus</keyword>
<keyword evidence="8" id="KW-1185">Reference proteome</keyword>
<dbReference type="PANTHER" id="PTHR45740:SF2">
    <property type="entry name" value="POLY [ADP-RIBOSE] POLYMERASE"/>
    <property type="match status" value="1"/>
</dbReference>
<gene>
    <name evidence="7" type="ORF">CCMP2556_LOCUS42243</name>
</gene>
<dbReference type="PANTHER" id="PTHR45740">
    <property type="entry name" value="POLY [ADP-RIBOSE] POLYMERASE"/>
    <property type="match status" value="1"/>
</dbReference>
<name>A0ABP0QHN0_9DINO</name>
<accession>A0ABP0QHN0</accession>
<feature type="coiled-coil region" evidence="4">
    <location>
        <begin position="165"/>
        <end position="213"/>
    </location>
</feature>
<dbReference type="Pfam" id="PF02825">
    <property type="entry name" value="WWE"/>
    <property type="match status" value="1"/>
</dbReference>
<feature type="region of interest" description="Disordered" evidence="5">
    <location>
        <begin position="1"/>
        <end position="27"/>
    </location>
</feature>
<evidence type="ECO:0000313" key="8">
    <source>
        <dbReference type="Proteomes" id="UP001642484"/>
    </source>
</evidence>
<dbReference type="Proteomes" id="UP001642484">
    <property type="component" value="Unassembled WGS sequence"/>
</dbReference>
<dbReference type="EMBL" id="CAXAMN010024517">
    <property type="protein sequence ID" value="CAK9087350.1"/>
    <property type="molecule type" value="Genomic_DNA"/>
</dbReference>
<evidence type="ECO:0000256" key="2">
    <source>
        <dbReference type="ARBA" id="ARBA00023242"/>
    </source>
</evidence>
<comment type="subcellular location">
    <subcellularLocation>
        <location evidence="1">Nucleus</location>
    </subcellularLocation>
</comment>